<dbReference type="AlphaFoldDB" id="A0A072PFQ1"/>
<dbReference type="HOGENOM" id="CLU_010194_1_0_1"/>
<reference evidence="6 7" key="1">
    <citation type="submission" date="2013-03" db="EMBL/GenBank/DDBJ databases">
        <title>The Genome Sequence of Exophiala aquamarina CBS 119918.</title>
        <authorList>
            <consortium name="The Broad Institute Genomics Platform"/>
            <person name="Cuomo C."/>
            <person name="de Hoog S."/>
            <person name="Gorbushina A."/>
            <person name="Walker B."/>
            <person name="Young S.K."/>
            <person name="Zeng Q."/>
            <person name="Gargeya S."/>
            <person name="Fitzgerald M."/>
            <person name="Haas B."/>
            <person name="Abouelleil A."/>
            <person name="Allen A.W."/>
            <person name="Alvarado L."/>
            <person name="Arachchi H.M."/>
            <person name="Berlin A.M."/>
            <person name="Chapman S.B."/>
            <person name="Gainer-Dewar J."/>
            <person name="Goldberg J."/>
            <person name="Griggs A."/>
            <person name="Gujja S."/>
            <person name="Hansen M."/>
            <person name="Howarth C."/>
            <person name="Imamovic A."/>
            <person name="Ireland A."/>
            <person name="Larimer J."/>
            <person name="McCowan C."/>
            <person name="Murphy C."/>
            <person name="Pearson M."/>
            <person name="Poon T.W."/>
            <person name="Priest M."/>
            <person name="Roberts A."/>
            <person name="Saif S."/>
            <person name="Shea T."/>
            <person name="Sisk P."/>
            <person name="Sykes S."/>
            <person name="Wortman J."/>
            <person name="Nusbaum C."/>
            <person name="Birren B."/>
        </authorList>
    </citation>
    <scope>NUCLEOTIDE SEQUENCE [LARGE SCALE GENOMIC DNA]</scope>
    <source>
        <strain evidence="6 7">CBS 119918</strain>
    </source>
</reference>
<dbReference type="OrthoDB" id="47007at2759"/>
<dbReference type="GO" id="GO:0016491">
    <property type="term" value="F:oxidoreductase activity"/>
    <property type="evidence" value="ECO:0007669"/>
    <property type="project" value="UniProtKB-KW"/>
</dbReference>
<organism evidence="6 7">
    <name type="scientific">Exophiala aquamarina CBS 119918</name>
    <dbReference type="NCBI Taxonomy" id="1182545"/>
    <lineage>
        <taxon>Eukaryota</taxon>
        <taxon>Fungi</taxon>
        <taxon>Dikarya</taxon>
        <taxon>Ascomycota</taxon>
        <taxon>Pezizomycotina</taxon>
        <taxon>Eurotiomycetes</taxon>
        <taxon>Chaetothyriomycetidae</taxon>
        <taxon>Chaetothyriales</taxon>
        <taxon>Herpotrichiellaceae</taxon>
        <taxon>Exophiala</taxon>
    </lineage>
</organism>
<keyword evidence="7" id="KW-1185">Reference proteome</keyword>
<dbReference type="VEuPathDB" id="FungiDB:A1O9_03792"/>
<dbReference type="PANTHER" id="PTHR24321:SF8">
    <property type="entry name" value="ESTRADIOL 17-BETA-DEHYDROGENASE 8-RELATED"/>
    <property type="match status" value="1"/>
</dbReference>
<dbReference type="Proteomes" id="UP000027920">
    <property type="component" value="Unassembled WGS sequence"/>
</dbReference>
<evidence type="ECO:0000256" key="3">
    <source>
        <dbReference type="ARBA" id="ARBA00023002"/>
    </source>
</evidence>
<dbReference type="RefSeq" id="XP_013261539.1">
    <property type="nucleotide sequence ID" value="XM_013406085.1"/>
</dbReference>
<dbReference type="FunFam" id="3.40.50.720:FF:000084">
    <property type="entry name" value="Short-chain dehydrogenase reductase"/>
    <property type="match status" value="1"/>
</dbReference>
<dbReference type="Pfam" id="PF13561">
    <property type="entry name" value="adh_short_C2"/>
    <property type="match status" value="1"/>
</dbReference>
<evidence type="ECO:0000313" key="7">
    <source>
        <dbReference type="Proteomes" id="UP000027920"/>
    </source>
</evidence>
<dbReference type="CDD" id="cd05233">
    <property type="entry name" value="SDR_c"/>
    <property type="match status" value="1"/>
</dbReference>
<dbReference type="PRINTS" id="PR00080">
    <property type="entry name" value="SDRFAMILY"/>
</dbReference>
<evidence type="ECO:0000259" key="5">
    <source>
        <dbReference type="SMART" id="SM00822"/>
    </source>
</evidence>
<dbReference type="STRING" id="1182545.A0A072PFQ1"/>
<evidence type="ECO:0000256" key="4">
    <source>
        <dbReference type="ARBA" id="ARBA00023027"/>
    </source>
</evidence>
<accession>A0A072PFQ1</accession>
<dbReference type="InterPro" id="IPR057326">
    <property type="entry name" value="KR_dom"/>
</dbReference>
<evidence type="ECO:0000313" key="6">
    <source>
        <dbReference type="EMBL" id="KEF58949.1"/>
    </source>
</evidence>
<keyword evidence="3" id="KW-0560">Oxidoreductase</keyword>
<dbReference type="PRINTS" id="PR00081">
    <property type="entry name" value="GDHRDH"/>
</dbReference>
<feature type="domain" description="Ketoreductase" evidence="5">
    <location>
        <begin position="25"/>
        <end position="203"/>
    </location>
</feature>
<dbReference type="InterPro" id="IPR036291">
    <property type="entry name" value="NAD(P)-bd_dom_sf"/>
</dbReference>
<gene>
    <name evidence="6" type="ORF">A1O9_03792</name>
</gene>
<evidence type="ECO:0000256" key="2">
    <source>
        <dbReference type="ARBA" id="ARBA00022857"/>
    </source>
</evidence>
<keyword evidence="2" id="KW-0521">NADP</keyword>
<comment type="similarity">
    <text evidence="1">Belongs to the short-chain dehydrogenases/reductases (SDR) family.</text>
</comment>
<dbReference type="PANTHER" id="PTHR24321">
    <property type="entry name" value="DEHYDROGENASES, SHORT CHAIN"/>
    <property type="match status" value="1"/>
</dbReference>
<dbReference type="GeneID" id="25278726"/>
<evidence type="ECO:0000256" key="1">
    <source>
        <dbReference type="ARBA" id="ARBA00006484"/>
    </source>
</evidence>
<dbReference type="Gene3D" id="3.40.50.720">
    <property type="entry name" value="NAD(P)-binding Rossmann-like Domain"/>
    <property type="match status" value="1"/>
</dbReference>
<keyword evidence="4" id="KW-0520">NAD</keyword>
<dbReference type="SUPFAM" id="SSF51735">
    <property type="entry name" value="NAD(P)-binding Rossmann-fold domains"/>
    <property type="match status" value="1"/>
</dbReference>
<dbReference type="EMBL" id="AMGV01000003">
    <property type="protein sequence ID" value="KEF58949.1"/>
    <property type="molecule type" value="Genomic_DNA"/>
</dbReference>
<dbReference type="InterPro" id="IPR002347">
    <property type="entry name" value="SDR_fam"/>
</dbReference>
<dbReference type="SMART" id="SM00822">
    <property type="entry name" value="PKS_KR"/>
    <property type="match status" value="1"/>
</dbReference>
<comment type="caution">
    <text evidence="6">The sequence shown here is derived from an EMBL/GenBank/DDBJ whole genome shotgun (WGS) entry which is preliminary data.</text>
</comment>
<sequence length="267" mass="28360">MKAITHEKGAQVPSIKVYANKYLDHVIVVTGAASGIGKVTAHLFAEQGADVVLFDIDEPNIKDVQSSILQQGGKAEIQVCDVSDDGSVNKAIDATIQRFGKIDVLINLAGTAVFSPLERQTTENYQQVISTNLDGGFFLTRAVLPHMRKARYGRIIHTSSSTTGNPAFGLAPYVASKAGIIGLVRASAVEAGPGITVNALLPGLTDFTKVAETEQSSLLFDSVLARQAIKRRGHPLDMAHALSFIASPEAAFFTGQAFECSGGESFR</sequence>
<proteinExistence type="inferred from homology"/>
<name>A0A072PFQ1_9EURO</name>
<protein>
    <recommendedName>
        <fullName evidence="5">Ketoreductase domain-containing protein</fullName>
    </recommendedName>
</protein>